<protein>
    <submittedName>
        <fullName evidence="1">Uncharacterized protein</fullName>
    </submittedName>
</protein>
<proteinExistence type="predicted"/>
<dbReference type="AlphaFoldDB" id="A0A1V6XVG3"/>
<sequence>MSATNGQELGRISQQNMKNKPMASVVIKAVEDQPLTTSLFSVAPEMLDMSLLRFGYHGNHVDFDLGVPVNSPLTSINSSWMMQLIDIWFFIPPFFVLISKALLLQSTKDGVYDQASLPILLSDSIATLATLATHVLRSNRPSLLVESAALAEWSVSQVYALAVNVSEIITAQAPLLLLGGGPVLATYNPMYPEFKITIGEEVRMQHKADTA</sequence>
<gene>
    <name evidence="1" type="ORF">PENNAL_c0053G03664</name>
</gene>
<dbReference type="STRING" id="60175.A0A1V6XVG3"/>
<comment type="caution">
    <text evidence="1">The sequence shown here is derived from an EMBL/GenBank/DDBJ whole genome shotgun (WGS) entry which is preliminary data.</text>
</comment>
<dbReference type="EMBL" id="MOOB01000053">
    <property type="protein sequence ID" value="OQE79127.1"/>
    <property type="molecule type" value="Genomic_DNA"/>
</dbReference>
<name>A0A1V6XVG3_PENNA</name>
<keyword evidence="2" id="KW-1185">Reference proteome</keyword>
<organism evidence="1 2">
    <name type="scientific">Penicillium nalgiovense</name>
    <dbReference type="NCBI Taxonomy" id="60175"/>
    <lineage>
        <taxon>Eukaryota</taxon>
        <taxon>Fungi</taxon>
        <taxon>Dikarya</taxon>
        <taxon>Ascomycota</taxon>
        <taxon>Pezizomycotina</taxon>
        <taxon>Eurotiomycetes</taxon>
        <taxon>Eurotiomycetidae</taxon>
        <taxon>Eurotiales</taxon>
        <taxon>Aspergillaceae</taxon>
        <taxon>Penicillium</taxon>
    </lineage>
</organism>
<reference evidence="2" key="1">
    <citation type="journal article" date="2017" name="Nat. Microbiol.">
        <title>Global analysis of biosynthetic gene clusters reveals vast potential of secondary metabolite production in Penicillium species.</title>
        <authorList>
            <person name="Nielsen J.C."/>
            <person name="Grijseels S."/>
            <person name="Prigent S."/>
            <person name="Ji B."/>
            <person name="Dainat J."/>
            <person name="Nielsen K.F."/>
            <person name="Frisvad J.C."/>
            <person name="Workman M."/>
            <person name="Nielsen J."/>
        </authorList>
    </citation>
    <scope>NUCLEOTIDE SEQUENCE [LARGE SCALE GENOMIC DNA]</scope>
    <source>
        <strain evidence="2">IBT 13039</strain>
    </source>
</reference>
<accession>A0A1V6XVG3</accession>
<evidence type="ECO:0000313" key="1">
    <source>
        <dbReference type="EMBL" id="OQE79127.1"/>
    </source>
</evidence>
<evidence type="ECO:0000313" key="2">
    <source>
        <dbReference type="Proteomes" id="UP000191691"/>
    </source>
</evidence>
<dbReference type="Proteomes" id="UP000191691">
    <property type="component" value="Unassembled WGS sequence"/>
</dbReference>